<dbReference type="AlphaFoldDB" id="A0A238VSP4"/>
<evidence type="ECO:0000256" key="2">
    <source>
        <dbReference type="ARBA" id="ARBA00022475"/>
    </source>
</evidence>
<name>A0A238VSP4_9FLAO</name>
<accession>A0A238VSP4</accession>
<evidence type="ECO:0000256" key="4">
    <source>
        <dbReference type="ARBA" id="ARBA00022989"/>
    </source>
</evidence>
<evidence type="ECO:0000256" key="3">
    <source>
        <dbReference type="ARBA" id="ARBA00022692"/>
    </source>
</evidence>
<dbReference type="GO" id="GO:0043190">
    <property type="term" value="C:ATP-binding cassette (ABC) transporter complex"/>
    <property type="evidence" value="ECO:0007669"/>
    <property type="project" value="TreeGrafter"/>
</dbReference>
<comment type="subcellular location">
    <subcellularLocation>
        <location evidence="1">Cell membrane</location>
        <topology evidence="1">Multi-pass membrane protein</topology>
    </subcellularLocation>
</comment>
<evidence type="ECO:0000256" key="6">
    <source>
        <dbReference type="SAM" id="Phobius"/>
    </source>
</evidence>
<feature type="transmembrane region" description="Helical" evidence="6">
    <location>
        <begin position="396"/>
        <end position="415"/>
    </location>
</feature>
<keyword evidence="4 6" id="KW-1133">Transmembrane helix</keyword>
<feature type="transmembrane region" description="Helical" evidence="6">
    <location>
        <begin position="55"/>
        <end position="78"/>
    </location>
</feature>
<reference evidence="8" key="1">
    <citation type="submission" date="2017-06" db="EMBL/GenBank/DDBJ databases">
        <authorList>
            <person name="Varghese N."/>
            <person name="Submissions S."/>
        </authorList>
    </citation>
    <scope>NUCLEOTIDE SEQUENCE [LARGE SCALE GENOMIC DNA]</scope>
    <source>
        <strain evidence="8">DSM 27993</strain>
    </source>
</reference>
<dbReference type="Proteomes" id="UP000198412">
    <property type="component" value="Unassembled WGS sequence"/>
</dbReference>
<feature type="transmembrane region" description="Helical" evidence="6">
    <location>
        <begin position="12"/>
        <end position="35"/>
    </location>
</feature>
<feature type="transmembrane region" description="Helical" evidence="6">
    <location>
        <begin position="369"/>
        <end position="389"/>
    </location>
</feature>
<organism evidence="7 8">
    <name type="scientific">Lutibacter flavus</name>
    <dbReference type="NCBI Taxonomy" id="691689"/>
    <lineage>
        <taxon>Bacteria</taxon>
        <taxon>Pseudomonadati</taxon>
        <taxon>Bacteroidota</taxon>
        <taxon>Flavobacteriia</taxon>
        <taxon>Flavobacteriales</taxon>
        <taxon>Flavobacteriaceae</taxon>
        <taxon>Lutibacter</taxon>
    </lineage>
</organism>
<keyword evidence="3 6" id="KW-0812">Transmembrane</keyword>
<evidence type="ECO:0000256" key="5">
    <source>
        <dbReference type="ARBA" id="ARBA00023136"/>
    </source>
</evidence>
<sequence>MKIFDKYILKSFLQPLLATFFVVLFVLVMQALWLAFDEIAGKGIDIFFILKFLGYLALILTPTALPIGILLSSIMALGNLSENYEFAAIKSAGISLKRVIRPLVILTLFLSALNFIFLNNVYPWATLKQKNLYLNMKKKKPALALVPGAFNTEIPGFNIKFSEKYGEEENLLKNVQIADLTLSQGKVKIITAEKGEISTEEGSKYMMLTLKNGNYYEEHVKKSMTRNERFKMPASAATFETYVINIDISSFSDDDSLDKEDLTRHHGMFSVKQLDSVSKVEKTNYDKYINERAENLYTIVRAKKLYKYPDSLIKKDLEPEILDNFTLNNKIIVVSESVQNIKRTIDRNNNNKRLFKDKRKLLNLYDYEFSYRISFSLACMVLFFIGAPLGSIIRKGGFGLPMIMAITIFVIYFFISQLGKNLSEESAISTLLGSWLSTIILLPFGILLTRRATSGMGIFNIDSILDKIKKFLNRFTKKSIN</sequence>
<dbReference type="EMBL" id="FZNX01000001">
    <property type="protein sequence ID" value="SNR37258.1"/>
    <property type="molecule type" value="Genomic_DNA"/>
</dbReference>
<evidence type="ECO:0000256" key="1">
    <source>
        <dbReference type="ARBA" id="ARBA00004651"/>
    </source>
</evidence>
<feature type="transmembrane region" description="Helical" evidence="6">
    <location>
        <begin position="99"/>
        <end position="118"/>
    </location>
</feature>
<evidence type="ECO:0000313" key="7">
    <source>
        <dbReference type="EMBL" id="SNR37258.1"/>
    </source>
</evidence>
<dbReference type="RefSeq" id="WP_089377272.1">
    <property type="nucleotide sequence ID" value="NZ_FZNX01000001.1"/>
</dbReference>
<dbReference type="OrthoDB" id="1096108at2"/>
<feature type="transmembrane region" description="Helical" evidence="6">
    <location>
        <begin position="427"/>
        <end position="448"/>
    </location>
</feature>
<keyword evidence="5 6" id="KW-0472">Membrane</keyword>
<dbReference type="InterPro" id="IPR005495">
    <property type="entry name" value="LptG/LptF_permease"/>
</dbReference>
<evidence type="ECO:0000313" key="8">
    <source>
        <dbReference type="Proteomes" id="UP000198412"/>
    </source>
</evidence>
<proteinExistence type="predicted"/>
<protein>
    <submittedName>
        <fullName evidence="7">Lipopolysaccharide export system permease protein</fullName>
    </submittedName>
</protein>
<dbReference type="Pfam" id="PF03739">
    <property type="entry name" value="LptF_LptG"/>
    <property type="match status" value="1"/>
</dbReference>
<dbReference type="PANTHER" id="PTHR33529">
    <property type="entry name" value="SLR0882 PROTEIN-RELATED"/>
    <property type="match status" value="1"/>
</dbReference>
<dbReference type="PANTHER" id="PTHR33529:SF6">
    <property type="entry name" value="YJGP_YJGQ FAMILY PERMEASE"/>
    <property type="match status" value="1"/>
</dbReference>
<keyword evidence="2" id="KW-1003">Cell membrane</keyword>
<gene>
    <name evidence="7" type="ORF">SAMN04488111_0980</name>
</gene>
<dbReference type="GO" id="GO:0015920">
    <property type="term" value="P:lipopolysaccharide transport"/>
    <property type="evidence" value="ECO:0007669"/>
    <property type="project" value="TreeGrafter"/>
</dbReference>
<keyword evidence="8" id="KW-1185">Reference proteome</keyword>